<feature type="transmembrane region" description="Helical" evidence="1">
    <location>
        <begin position="117"/>
        <end position="138"/>
    </location>
</feature>
<keyword evidence="1" id="KW-1133">Transmembrane helix</keyword>
<name>A0ABS3JGV6_9BACT</name>
<feature type="transmembrane region" description="Helical" evidence="1">
    <location>
        <begin position="147"/>
        <end position="166"/>
    </location>
</feature>
<feature type="transmembrane region" description="Helical" evidence="1">
    <location>
        <begin position="209"/>
        <end position="226"/>
    </location>
</feature>
<keyword evidence="4" id="KW-1185">Reference proteome</keyword>
<evidence type="ECO:0000256" key="1">
    <source>
        <dbReference type="SAM" id="Phobius"/>
    </source>
</evidence>
<gene>
    <name evidence="3" type="ORF">J2I46_11620</name>
</gene>
<dbReference type="PANTHER" id="PTHR31061:SF24">
    <property type="entry name" value="LD22376P"/>
    <property type="match status" value="1"/>
</dbReference>
<comment type="caution">
    <text evidence="3">The sequence shown here is derived from an EMBL/GenBank/DDBJ whole genome shotgun (WGS) entry which is preliminary data.</text>
</comment>
<feature type="transmembrane region" description="Helical" evidence="1">
    <location>
        <begin position="360"/>
        <end position="381"/>
    </location>
</feature>
<keyword evidence="1" id="KW-0812">Transmembrane</keyword>
<evidence type="ECO:0000313" key="3">
    <source>
        <dbReference type="EMBL" id="MBO0949233.1"/>
    </source>
</evidence>
<protein>
    <submittedName>
        <fullName evidence="3">DUF1624 domain-containing protein</fullName>
    </submittedName>
</protein>
<feature type="transmembrane region" description="Helical" evidence="1">
    <location>
        <begin position="93"/>
        <end position="111"/>
    </location>
</feature>
<feature type="transmembrane region" description="Helical" evidence="1">
    <location>
        <begin position="303"/>
        <end position="325"/>
    </location>
</feature>
<proteinExistence type="predicted"/>
<evidence type="ECO:0000313" key="4">
    <source>
        <dbReference type="Proteomes" id="UP000664628"/>
    </source>
</evidence>
<dbReference type="Proteomes" id="UP000664628">
    <property type="component" value="Unassembled WGS sequence"/>
</dbReference>
<dbReference type="InterPro" id="IPR012429">
    <property type="entry name" value="HGSNAT_cat"/>
</dbReference>
<dbReference type="EMBL" id="JAFMYW010000003">
    <property type="protein sequence ID" value="MBO0949233.1"/>
    <property type="molecule type" value="Genomic_DNA"/>
</dbReference>
<feature type="transmembrane region" description="Helical" evidence="1">
    <location>
        <begin position="268"/>
        <end position="291"/>
    </location>
</feature>
<evidence type="ECO:0000259" key="2">
    <source>
        <dbReference type="Pfam" id="PF07786"/>
    </source>
</evidence>
<feature type="transmembrane region" description="Helical" evidence="1">
    <location>
        <begin position="242"/>
        <end position="262"/>
    </location>
</feature>
<feature type="transmembrane region" description="Helical" evidence="1">
    <location>
        <begin position="56"/>
        <end position="73"/>
    </location>
</feature>
<reference evidence="3 4" key="1">
    <citation type="submission" date="2021-03" db="EMBL/GenBank/DDBJ databases">
        <title>Fibrella sp. HMF5405 genome sequencing and assembly.</title>
        <authorList>
            <person name="Kang H."/>
            <person name="Kim H."/>
            <person name="Bae S."/>
            <person name="Joh K."/>
        </authorList>
    </citation>
    <scope>NUCLEOTIDE SEQUENCE [LARGE SCALE GENOMIC DNA]</scope>
    <source>
        <strain evidence="3 4">HMF5405</strain>
    </source>
</reference>
<accession>A0ABS3JGV6</accession>
<keyword evidence="1" id="KW-0472">Membrane</keyword>
<dbReference type="Pfam" id="PF07786">
    <property type="entry name" value="HGSNAT_cat"/>
    <property type="match status" value="1"/>
</dbReference>
<feature type="domain" description="Heparan-alpha-glucosaminide N-acetyltransferase catalytic" evidence="2">
    <location>
        <begin position="12"/>
        <end position="191"/>
    </location>
</feature>
<dbReference type="PANTHER" id="PTHR31061">
    <property type="entry name" value="LD22376P"/>
    <property type="match status" value="1"/>
</dbReference>
<sequence length="389" mass="43241">MITPSIQLSQMRLRSLDAFRGLTVAAMILVNNPGDWGHLYAPLAHAPWNGWTPTDLIFPFFLFIVGVSITFALKPAYGLYGRQDETTGAVTKIIKRGLILFMLGFFLNLFPRFDFSNVRIMGVLQRIGLVYIACALIYRKTTPSQQLLIAVLILVSYYLMMTVIPVPGIGYPNLEPETNLAAWLDYTVLTPAHVYRAAKVWDPEGLLSTYPAVATSLLGLLAGYWLQTKNYGSSIRESQKALFLFLSGVALAVLGTLFNPAFPINKALWTSSYVLLAGGLAMCGLAIFYYLIDVRKGFRWNGVLVAFGVNPITVFFLSGLIPRIMNLIQLPYPNGTETKVGLIQYLYKGFIAPQFADPTMASLAGALTLVTIWAVILWIMYKRRIIIKV</sequence>
<organism evidence="3 4">
    <name type="scientific">Fibrella forsythiae</name>
    <dbReference type="NCBI Taxonomy" id="2817061"/>
    <lineage>
        <taxon>Bacteria</taxon>
        <taxon>Pseudomonadati</taxon>
        <taxon>Bacteroidota</taxon>
        <taxon>Cytophagia</taxon>
        <taxon>Cytophagales</taxon>
        <taxon>Spirosomataceae</taxon>
        <taxon>Fibrella</taxon>
    </lineage>
</organism>